<evidence type="ECO:0000313" key="1">
    <source>
        <dbReference type="EMBL" id="CAL1593074.1"/>
    </source>
</evidence>
<gene>
    <name evidence="1" type="ORF">KC01_LOCUS22228</name>
</gene>
<sequence>MRRIYSFKLCKSSVRHFQHARKLWSSSSCFMKCLFCNFVGSSQDILFRHHRLQHQRGFYWTSLFCKEEICSEFMRITMKDLLDTFMNALDAYSIRLIKLFRARKAAYHNEMDLLLQVSDSQGLPLLVRDTASKLFRTCLDTDPVESIAKDMKVGIVKVLKDYTGPAVEPTVINIAIVLEEDIVLDELLLMDLFDTSLLPASEESEN</sequence>
<accession>A0AAV2KY07</accession>
<dbReference type="Proteomes" id="UP001497482">
    <property type="component" value="Chromosome 2"/>
</dbReference>
<keyword evidence="2" id="KW-1185">Reference proteome</keyword>
<proteinExistence type="predicted"/>
<organism evidence="1 2">
    <name type="scientific">Knipowitschia caucasica</name>
    <name type="common">Caucasian dwarf goby</name>
    <name type="synonym">Pomatoschistus caucasicus</name>
    <dbReference type="NCBI Taxonomy" id="637954"/>
    <lineage>
        <taxon>Eukaryota</taxon>
        <taxon>Metazoa</taxon>
        <taxon>Chordata</taxon>
        <taxon>Craniata</taxon>
        <taxon>Vertebrata</taxon>
        <taxon>Euteleostomi</taxon>
        <taxon>Actinopterygii</taxon>
        <taxon>Neopterygii</taxon>
        <taxon>Teleostei</taxon>
        <taxon>Neoteleostei</taxon>
        <taxon>Acanthomorphata</taxon>
        <taxon>Gobiaria</taxon>
        <taxon>Gobiiformes</taxon>
        <taxon>Gobioidei</taxon>
        <taxon>Gobiidae</taxon>
        <taxon>Gobiinae</taxon>
        <taxon>Knipowitschia</taxon>
    </lineage>
</organism>
<protein>
    <submittedName>
        <fullName evidence="1">Uncharacterized protein</fullName>
    </submittedName>
</protein>
<evidence type="ECO:0000313" key="2">
    <source>
        <dbReference type="Proteomes" id="UP001497482"/>
    </source>
</evidence>
<reference evidence="1 2" key="1">
    <citation type="submission" date="2024-04" db="EMBL/GenBank/DDBJ databases">
        <authorList>
            <person name="Waldvogel A.-M."/>
            <person name="Schoenle A."/>
        </authorList>
    </citation>
    <scope>NUCLEOTIDE SEQUENCE [LARGE SCALE GENOMIC DNA]</scope>
</reference>
<dbReference type="AlphaFoldDB" id="A0AAV2KY07"/>
<name>A0AAV2KY07_KNICA</name>
<dbReference type="EMBL" id="OZ035824">
    <property type="protein sequence ID" value="CAL1593074.1"/>
    <property type="molecule type" value="Genomic_DNA"/>
</dbReference>